<organism evidence="2 3">
    <name type="scientific">Vibrio alginolyticus</name>
    <dbReference type="NCBI Taxonomy" id="663"/>
    <lineage>
        <taxon>Bacteria</taxon>
        <taxon>Pseudomonadati</taxon>
        <taxon>Pseudomonadota</taxon>
        <taxon>Gammaproteobacteria</taxon>
        <taxon>Vibrionales</taxon>
        <taxon>Vibrionaceae</taxon>
        <taxon>Vibrio</taxon>
    </lineage>
</organism>
<evidence type="ECO:0000259" key="1">
    <source>
        <dbReference type="PROSITE" id="PS51186"/>
    </source>
</evidence>
<dbReference type="EMBL" id="LOSN02000001">
    <property type="protein sequence ID" value="PNP27202.1"/>
    <property type="molecule type" value="Genomic_DNA"/>
</dbReference>
<dbReference type="InterPro" id="IPR000182">
    <property type="entry name" value="GNAT_dom"/>
</dbReference>
<evidence type="ECO:0000313" key="3">
    <source>
        <dbReference type="Proteomes" id="UP000054316"/>
    </source>
</evidence>
<reference evidence="2" key="1">
    <citation type="submission" date="2017-12" db="EMBL/GenBank/DDBJ databases">
        <title>FDA dAtabase for Regulatory Grade micrObial Sequences (FDA-ARGOS): Supporting development and validation of Infectious Disease Dx tests.</title>
        <authorList>
            <person name="Hoffmann M."/>
            <person name="Allard M."/>
            <person name="Evans P."/>
            <person name="Brown E."/>
            <person name="Tallon L.J."/>
            <person name="Sadzewicz L."/>
            <person name="Sengamalay N."/>
            <person name="Ott S."/>
            <person name="Godinez A."/>
            <person name="Nagaraj S."/>
            <person name="Vavikolanu K."/>
            <person name="Aluvathingal J."/>
            <person name="Nadendla S."/>
            <person name="Hobson J."/>
            <person name="Sichtig H."/>
        </authorList>
    </citation>
    <scope>NUCLEOTIDE SEQUENCE [LARGE SCALE GENOMIC DNA]</scope>
    <source>
        <strain evidence="2">FDAARGOS_97</strain>
    </source>
</reference>
<dbReference type="PANTHER" id="PTHR43792">
    <property type="entry name" value="GNAT FAMILY, PUTATIVE (AFU_ORTHOLOGUE AFUA_3G00765)-RELATED-RELATED"/>
    <property type="match status" value="1"/>
</dbReference>
<evidence type="ECO:0000313" key="2">
    <source>
        <dbReference type="EMBL" id="PNP27202.1"/>
    </source>
</evidence>
<comment type="caution">
    <text evidence="2">The sequence shown here is derived from an EMBL/GenBank/DDBJ whole genome shotgun (WGS) entry which is preliminary data.</text>
</comment>
<sequence>MRQLRYCVPHTLTRRYMLSVKMDGSMIETERLELTPVALEDIEIYTKLLTCEVTTRYLPGGKPFSLEYIENYVPEKVGHWEKGFGTFIISLKDEPTVKIGYAGVEQIPNTKFSDIRYGLLPEFQGKGYAFEASKAVLNFTLETSIVSEVHGVAVIENRASISLLKKLGMIESSDQLYDSDELVTLSTQARI</sequence>
<proteinExistence type="predicted"/>
<dbReference type="InterPro" id="IPR051531">
    <property type="entry name" value="N-acetyltransferase"/>
</dbReference>
<name>A0ABX4XFP4_VIBAL</name>
<dbReference type="Gene3D" id="3.40.630.30">
    <property type="match status" value="1"/>
</dbReference>
<keyword evidence="3" id="KW-1185">Reference proteome</keyword>
<dbReference type="PANTHER" id="PTHR43792:SF13">
    <property type="entry name" value="ACETYLTRANSFERASE"/>
    <property type="match status" value="1"/>
</dbReference>
<dbReference type="Pfam" id="PF13302">
    <property type="entry name" value="Acetyltransf_3"/>
    <property type="match status" value="1"/>
</dbReference>
<dbReference type="Proteomes" id="UP000054316">
    <property type="component" value="Unassembled WGS sequence"/>
</dbReference>
<accession>A0ABX4XFP4</accession>
<feature type="domain" description="N-acetyltransferase" evidence="1">
    <location>
        <begin position="32"/>
        <end position="190"/>
    </location>
</feature>
<dbReference type="SUPFAM" id="SSF55729">
    <property type="entry name" value="Acyl-CoA N-acyltransferases (Nat)"/>
    <property type="match status" value="1"/>
</dbReference>
<protein>
    <submittedName>
        <fullName evidence="2">N-acetyltransferase</fullName>
    </submittedName>
</protein>
<dbReference type="PROSITE" id="PS51186">
    <property type="entry name" value="GNAT"/>
    <property type="match status" value="1"/>
</dbReference>
<dbReference type="InterPro" id="IPR016181">
    <property type="entry name" value="Acyl_CoA_acyltransferase"/>
</dbReference>
<gene>
    <name evidence="2" type="ORF">AL553_012515</name>
</gene>